<sequence length="368" mass="39918">MAATKVIIDTDAGTDDALALFMALEAHKRGCLEVLAITTVQGNTSLHNVNNNVLRILRTANLLEIPVYSGARQSLVHPWTFDEQPYHGKDGFGEADLPPQPPAATLLQPRHAVWALVQLVVQHSGEVVMVALGPLTNLALALRLDPAFTSHLAALYVMGGNTVTVGKGSITGSVEFNFRCDADAAFVVVGESSVPIHLTAWEICNKAGAFPLSVRDELGSTQTAAADLMNKIEAQAMQTLTVEGEDWVTCDQLAMAWVIDDAKMKKLQSKHEKNGPNRAGFLEQGGKPLVTATRTAMLLWTPITCAPFFLQSLHLYILPPPPQGRSSRGQMVIDHDDQLSRRPNMVLMEAVDVDIYVKYLSMAFGADI</sequence>
<accession>A0A8J4Y5A7</accession>
<dbReference type="PANTHER" id="PTHR46190">
    <property type="entry name" value="SI:CH211-201H21.5-RELATED"/>
    <property type="match status" value="1"/>
</dbReference>
<dbReference type="Proteomes" id="UP000770661">
    <property type="component" value="Unassembled WGS sequence"/>
</dbReference>
<keyword evidence="3" id="KW-0378">Hydrolase</keyword>
<proteinExistence type="inferred from homology"/>
<protein>
    <submittedName>
        <fullName evidence="3">Inosine-uridine preferring nucleoside hydrolase</fullName>
    </submittedName>
</protein>
<feature type="domain" description="Inosine/uridine-preferring nucleoside hydrolase" evidence="2">
    <location>
        <begin position="6"/>
        <end position="356"/>
    </location>
</feature>
<evidence type="ECO:0000313" key="4">
    <source>
        <dbReference type="Proteomes" id="UP000770661"/>
    </source>
</evidence>
<dbReference type="SUPFAM" id="SSF53590">
    <property type="entry name" value="Nucleoside hydrolase"/>
    <property type="match status" value="1"/>
</dbReference>
<evidence type="ECO:0000259" key="2">
    <source>
        <dbReference type="Pfam" id="PF01156"/>
    </source>
</evidence>
<dbReference type="InterPro" id="IPR036452">
    <property type="entry name" value="Ribo_hydro-like"/>
</dbReference>
<dbReference type="Pfam" id="PF01156">
    <property type="entry name" value="IU_nuc_hydro"/>
    <property type="match status" value="1"/>
</dbReference>
<gene>
    <name evidence="3" type="primary">NSNH</name>
    <name evidence="3" type="ORF">GWK47_046730</name>
</gene>
<dbReference type="InterPro" id="IPR052775">
    <property type="entry name" value="IUN_hydrolase"/>
</dbReference>
<dbReference type="OrthoDB" id="432381at2759"/>
<keyword evidence="4" id="KW-1185">Reference proteome</keyword>
<dbReference type="AlphaFoldDB" id="A0A8J4Y5A7"/>
<dbReference type="GO" id="GO:0016799">
    <property type="term" value="F:hydrolase activity, hydrolyzing N-glycosyl compounds"/>
    <property type="evidence" value="ECO:0007669"/>
    <property type="project" value="InterPro"/>
</dbReference>
<evidence type="ECO:0000313" key="3">
    <source>
        <dbReference type="EMBL" id="KAG0721300.1"/>
    </source>
</evidence>
<dbReference type="EMBL" id="JACEEZ010011380">
    <property type="protein sequence ID" value="KAG0721300.1"/>
    <property type="molecule type" value="Genomic_DNA"/>
</dbReference>
<evidence type="ECO:0000256" key="1">
    <source>
        <dbReference type="ARBA" id="ARBA00009176"/>
    </source>
</evidence>
<name>A0A8J4Y5A7_CHIOP</name>
<dbReference type="Gene3D" id="3.90.245.10">
    <property type="entry name" value="Ribonucleoside hydrolase-like"/>
    <property type="match status" value="1"/>
</dbReference>
<dbReference type="InterPro" id="IPR001910">
    <property type="entry name" value="Inosine/uridine_hydrolase_dom"/>
</dbReference>
<reference evidence="3" key="1">
    <citation type="submission" date="2020-07" db="EMBL/GenBank/DDBJ databases">
        <title>The High-quality genome of the commercially important snow crab, Chionoecetes opilio.</title>
        <authorList>
            <person name="Jeong J.-H."/>
            <person name="Ryu S."/>
        </authorList>
    </citation>
    <scope>NUCLEOTIDE SEQUENCE</scope>
    <source>
        <strain evidence="3">MADBK_172401_WGS</strain>
        <tissue evidence="3">Digestive gland</tissue>
    </source>
</reference>
<comment type="similarity">
    <text evidence="1">Belongs to the IUNH family.</text>
</comment>
<organism evidence="3 4">
    <name type="scientific">Chionoecetes opilio</name>
    <name type="common">Atlantic snow crab</name>
    <name type="synonym">Cancer opilio</name>
    <dbReference type="NCBI Taxonomy" id="41210"/>
    <lineage>
        <taxon>Eukaryota</taxon>
        <taxon>Metazoa</taxon>
        <taxon>Ecdysozoa</taxon>
        <taxon>Arthropoda</taxon>
        <taxon>Crustacea</taxon>
        <taxon>Multicrustacea</taxon>
        <taxon>Malacostraca</taxon>
        <taxon>Eumalacostraca</taxon>
        <taxon>Eucarida</taxon>
        <taxon>Decapoda</taxon>
        <taxon>Pleocyemata</taxon>
        <taxon>Brachyura</taxon>
        <taxon>Eubrachyura</taxon>
        <taxon>Majoidea</taxon>
        <taxon>Majidae</taxon>
        <taxon>Chionoecetes</taxon>
    </lineage>
</organism>
<dbReference type="PANTHER" id="PTHR46190:SF1">
    <property type="entry name" value="SI:CH211-201H21.5"/>
    <property type="match status" value="1"/>
</dbReference>
<comment type="caution">
    <text evidence="3">The sequence shown here is derived from an EMBL/GenBank/DDBJ whole genome shotgun (WGS) entry which is preliminary data.</text>
</comment>